<dbReference type="Pfam" id="PF11750">
    <property type="entry name" value="DUF3307"/>
    <property type="match status" value="1"/>
</dbReference>
<dbReference type="OrthoDB" id="558011at2"/>
<evidence type="ECO:0000313" key="2">
    <source>
        <dbReference type="EMBL" id="MXO00314.1"/>
    </source>
</evidence>
<evidence type="ECO:0000313" key="3">
    <source>
        <dbReference type="Proteomes" id="UP000440304"/>
    </source>
</evidence>
<feature type="transmembrane region" description="Helical" evidence="1">
    <location>
        <begin position="46"/>
        <end position="68"/>
    </location>
</feature>
<reference evidence="2 3" key="1">
    <citation type="submission" date="2019-12" db="EMBL/GenBank/DDBJ databases">
        <title>Shinella granuli gen. nov., sp. nov., and proposal of the reclassification of Zoogloea ramigera ATCC 19623 as Shinella zoogloeoides sp. nov.</title>
        <authorList>
            <person name="Gao J."/>
        </authorList>
    </citation>
    <scope>NUCLEOTIDE SEQUENCE [LARGE SCALE GENOMIC DNA]</scope>
    <source>
        <strain evidence="2 3">DSM 287</strain>
    </source>
</reference>
<keyword evidence="1" id="KW-1133">Transmembrane helix</keyword>
<feature type="transmembrane region" description="Helical" evidence="1">
    <location>
        <begin position="7"/>
        <end position="26"/>
    </location>
</feature>
<protein>
    <submittedName>
        <fullName evidence="2">DUF3307 domain-containing protein</fullName>
    </submittedName>
</protein>
<dbReference type="RefSeq" id="WP_160785716.1">
    <property type="nucleotide sequence ID" value="NZ_CP086611.1"/>
</dbReference>
<keyword evidence="1" id="KW-0812">Transmembrane</keyword>
<dbReference type="AlphaFoldDB" id="A0A6N8TGK6"/>
<sequence length="136" mass="14549">MIDIPDQISTLWIAAASAAFLAKHFLADFLFQTDWMAAGKERPQGWLLPLAAHAGVHGAMTAALFLAISPPLAWLGLADALVHGLIDRLKSLATRRAQVTPRQAGFWWLFGADQSLHHLTHLALAILLAAAGTPAA</sequence>
<dbReference type="InterPro" id="IPR021737">
    <property type="entry name" value="Phage_phiKZ_Orf197"/>
</dbReference>
<accession>A0A6N8TGK6</accession>
<comment type="caution">
    <text evidence="2">The sequence shown here is derived from an EMBL/GenBank/DDBJ whole genome shotgun (WGS) entry which is preliminary data.</text>
</comment>
<dbReference type="Proteomes" id="UP000440304">
    <property type="component" value="Unassembled WGS sequence"/>
</dbReference>
<name>A0A6N8TGK6_SHIZO</name>
<dbReference type="EMBL" id="WUML01000005">
    <property type="protein sequence ID" value="MXO00314.1"/>
    <property type="molecule type" value="Genomic_DNA"/>
</dbReference>
<organism evidence="2 3">
    <name type="scientific">Shinella zoogloeoides</name>
    <name type="common">Crabtreella saccharophila</name>
    <dbReference type="NCBI Taxonomy" id="352475"/>
    <lineage>
        <taxon>Bacteria</taxon>
        <taxon>Pseudomonadati</taxon>
        <taxon>Pseudomonadota</taxon>
        <taxon>Alphaproteobacteria</taxon>
        <taxon>Hyphomicrobiales</taxon>
        <taxon>Rhizobiaceae</taxon>
        <taxon>Shinella</taxon>
    </lineage>
</organism>
<keyword evidence="1" id="KW-0472">Membrane</keyword>
<gene>
    <name evidence="2" type="ORF">GR156_08385</name>
</gene>
<proteinExistence type="predicted"/>
<evidence type="ECO:0000256" key="1">
    <source>
        <dbReference type="SAM" id="Phobius"/>
    </source>
</evidence>